<dbReference type="InterPro" id="IPR036108">
    <property type="entry name" value="4pyrrol_syn_uPrphyn_synt_sf"/>
</dbReference>
<dbReference type="InterPro" id="IPR039793">
    <property type="entry name" value="UROS/Hem4"/>
</dbReference>
<evidence type="ECO:0000256" key="3">
    <source>
        <dbReference type="SAM" id="MobiDB-lite"/>
    </source>
</evidence>
<dbReference type="AlphaFoldDB" id="A0A8J7WN68"/>
<dbReference type="NCBIfam" id="NF005568">
    <property type="entry name" value="PRK07239.1"/>
    <property type="match status" value="1"/>
</dbReference>
<dbReference type="Gene3D" id="1.10.10.10">
    <property type="entry name" value="Winged helix-like DNA-binding domain superfamily/Winged helix DNA-binding domain"/>
    <property type="match status" value="1"/>
</dbReference>
<dbReference type="CDD" id="cd06578">
    <property type="entry name" value="HemD"/>
    <property type="match status" value="1"/>
</dbReference>
<dbReference type="GO" id="GO:0006780">
    <property type="term" value="P:uroporphyrinogen III biosynthetic process"/>
    <property type="evidence" value="ECO:0007669"/>
    <property type="project" value="InterPro"/>
</dbReference>
<dbReference type="EMBL" id="JAGSXH010000012">
    <property type="protein sequence ID" value="MBS2962509.1"/>
    <property type="molecule type" value="Genomic_DNA"/>
</dbReference>
<keyword evidence="5" id="KW-0456">Lyase</keyword>
<dbReference type="GO" id="GO:0006355">
    <property type="term" value="P:regulation of DNA-templated transcription"/>
    <property type="evidence" value="ECO:0007669"/>
    <property type="project" value="InterPro"/>
</dbReference>
<dbReference type="SUPFAM" id="SSF46894">
    <property type="entry name" value="C-terminal effector domain of the bipartite response regulators"/>
    <property type="match status" value="1"/>
</dbReference>
<name>A0A8J7WN68_9ACTN</name>
<feature type="region of interest" description="Disordered" evidence="3">
    <location>
        <begin position="1"/>
        <end position="24"/>
    </location>
</feature>
<organism evidence="5 6">
    <name type="scientific">Actinocrinis puniceicyclus</name>
    <dbReference type="NCBI Taxonomy" id="977794"/>
    <lineage>
        <taxon>Bacteria</taxon>
        <taxon>Bacillati</taxon>
        <taxon>Actinomycetota</taxon>
        <taxon>Actinomycetes</taxon>
        <taxon>Catenulisporales</taxon>
        <taxon>Actinospicaceae</taxon>
        <taxon>Actinocrinis</taxon>
    </lineage>
</organism>
<feature type="DNA-binding region" description="OmpR/PhoB-type" evidence="2">
    <location>
        <begin position="315"/>
        <end position="417"/>
    </location>
</feature>
<dbReference type="Gene3D" id="3.40.50.10090">
    <property type="match status" value="2"/>
</dbReference>
<accession>A0A8J7WN68</accession>
<dbReference type="GO" id="GO:0000160">
    <property type="term" value="P:phosphorelay signal transduction system"/>
    <property type="evidence" value="ECO:0007669"/>
    <property type="project" value="InterPro"/>
</dbReference>
<keyword evidence="6" id="KW-1185">Reference proteome</keyword>
<dbReference type="PANTHER" id="PTHR40082">
    <property type="entry name" value="BLR5956 PROTEIN"/>
    <property type="match status" value="1"/>
</dbReference>
<gene>
    <name evidence="5" type="ORF">KGA66_05590</name>
</gene>
<reference evidence="5" key="1">
    <citation type="submission" date="2021-04" db="EMBL/GenBank/DDBJ databases">
        <title>Genome based classification of Actinospica acidithermotolerans sp. nov., an actinobacterium isolated from an Indonesian hot spring.</title>
        <authorList>
            <person name="Kusuma A.B."/>
            <person name="Putra K.E."/>
            <person name="Nafisah S."/>
            <person name="Loh J."/>
            <person name="Nouioui I."/>
            <person name="Goodfellow M."/>
        </authorList>
    </citation>
    <scope>NUCLEOTIDE SEQUENCE</scope>
    <source>
        <strain evidence="5">DSM 45618</strain>
    </source>
</reference>
<evidence type="ECO:0000259" key="4">
    <source>
        <dbReference type="PROSITE" id="PS51755"/>
    </source>
</evidence>
<dbReference type="SUPFAM" id="SSF69618">
    <property type="entry name" value="HemD-like"/>
    <property type="match status" value="1"/>
</dbReference>
<comment type="caution">
    <text evidence="5">The sequence shown here is derived from an EMBL/GenBank/DDBJ whole genome shotgun (WGS) entry which is preliminary data.</text>
</comment>
<dbReference type="PANTHER" id="PTHR40082:SF1">
    <property type="entry name" value="BLR5956 PROTEIN"/>
    <property type="match status" value="1"/>
</dbReference>
<feature type="compositionally biased region" description="Low complexity" evidence="3">
    <location>
        <begin position="8"/>
        <end position="24"/>
    </location>
</feature>
<dbReference type="PROSITE" id="PS51755">
    <property type="entry name" value="OMPR_PHOB"/>
    <property type="match status" value="1"/>
</dbReference>
<evidence type="ECO:0000256" key="1">
    <source>
        <dbReference type="ARBA" id="ARBA00023125"/>
    </source>
</evidence>
<dbReference type="InterPro" id="IPR036388">
    <property type="entry name" value="WH-like_DNA-bd_sf"/>
</dbReference>
<sequence length="421" mass="44325">MALAEAIEPTPSAAAGPPAEPGTAAVASLDAADPSGTVFEEYPLTGCVVAVTADRRRDDLASLLRRRGAKVIETPTLRLVPLDDDAALRKATNDCLVSQLDYAVATTGSGWRGWMSAAESWGLGEELNRVLADAIVVSRGPKATGAVRASGLRESYSAPSESSDEVLAYLLQQGVVGKRVAVQQYGVENPAEDTRFVTALREAGAIVVDIPVYRWGPPSDRAAVRRLVDSIVRREVHAVTFTSAPGVTALLEAAAVTGALDQLLVALRTDVTAVCVGPVCARPLDALDVRAVWPDRARLGAMVATLCAVLPPKIRHEVPIDEHRTLTLQGLAAVVTGGEPVLLAPLPAAVLAELGRRPGWVVSRADLLRRVWGPRGTGSGGRDEHAVEATVARLRSALGRDASLIKTVTKRGYRLAIDPVA</sequence>
<dbReference type="CDD" id="cd00383">
    <property type="entry name" value="trans_reg_C"/>
    <property type="match status" value="1"/>
</dbReference>
<dbReference type="Proteomes" id="UP000677913">
    <property type="component" value="Unassembled WGS sequence"/>
</dbReference>
<feature type="domain" description="OmpR/PhoB-type" evidence="4">
    <location>
        <begin position="315"/>
        <end position="417"/>
    </location>
</feature>
<dbReference type="GO" id="GO:0003677">
    <property type="term" value="F:DNA binding"/>
    <property type="evidence" value="ECO:0007669"/>
    <property type="project" value="UniProtKB-UniRule"/>
</dbReference>
<dbReference type="Pfam" id="PF00486">
    <property type="entry name" value="Trans_reg_C"/>
    <property type="match status" value="1"/>
</dbReference>
<dbReference type="InterPro" id="IPR001867">
    <property type="entry name" value="OmpR/PhoB-type_DNA-bd"/>
</dbReference>
<dbReference type="GO" id="GO:0004852">
    <property type="term" value="F:uroporphyrinogen-III synthase activity"/>
    <property type="evidence" value="ECO:0007669"/>
    <property type="project" value="UniProtKB-EC"/>
</dbReference>
<dbReference type="SMART" id="SM00862">
    <property type="entry name" value="Trans_reg_C"/>
    <property type="match status" value="1"/>
</dbReference>
<evidence type="ECO:0000313" key="6">
    <source>
        <dbReference type="Proteomes" id="UP000677913"/>
    </source>
</evidence>
<dbReference type="Pfam" id="PF02602">
    <property type="entry name" value="HEM4"/>
    <property type="match status" value="1"/>
</dbReference>
<dbReference type="RefSeq" id="WP_211465253.1">
    <property type="nucleotide sequence ID" value="NZ_JAGSXH010000012.1"/>
</dbReference>
<dbReference type="InterPro" id="IPR003754">
    <property type="entry name" value="4pyrrol_synth_uPrphyn_synth"/>
</dbReference>
<evidence type="ECO:0000313" key="5">
    <source>
        <dbReference type="EMBL" id="MBS2962509.1"/>
    </source>
</evidence>
<keyword evidence="1 2" id="KW-0238">DNA-binding</keyword>
<protein>
    <submittedName>
        <fullName evidence="5">Uroporphyrinogen-III synthase</fullName>
        <ecNumber evidence="5">4.2.1.75</ecNumber>
    </submittedName>
</protein>
<dbReference type="EC" id="4.2.1.75" evidence="5"/>
<evidence type="ECO:0000256" key="2">
    <source>
        <dbReference type="PROSITE-ProRule" id="PRU01091"/>
    </source>
</evidence>
<proteinExistence type="predicted"/>
<dbReference type="InterPro" id="IPR016032">
    <property type="entry name" value="Sig_transdc_resp-reg_C-effctor"/>
</dbReference>